<dbReference type="HOGENOM" id="CLU_001570_22_0_1"/>
<dbReference type="InterPro" id="IPR017972">
    <property type="entry name" value="Cyt_P450_CS"/>
</dbReference>
<evidence type="ECO:0000256" key="7">
    <source>
        <dbReference type="ARBA" id="ARBA00023002"/>
    </source>
</evidence>
<name>H0VT17_CAVPO</name>
<dbReference type="AlphaFoldDB" id="H0VT17"/>
<dbReference type="Pfam" id="PF00067">
    <property type="entry name" value="p450"/>
    <property type="match status" value="2"/>
</dbReference>
<keyword evidence="6" id="KW-0492">Microsome</keyword>
<evidence type="ECO:0000256" key="8">
    <source>
        <dbReference type="ARBA" id="ARBA00023004"/>
    </source>
</evidence>
<sequence length="290" mass="32960">MLEAPGAEACAAALRGALFLLLFMLAVRQLLRQRRSVRFPPGPPGLPLIGNLVSLAASAELPHVYMRKQSQVYGEIFSLNLGGISMVVLNGYDIIKECLVHQSEIFADRPCLPLFMKMTKMGGQVWKEIDLIMGPNRQPSWDDKCKMPYTEAVLHEVLRFCNIVPLGIFHATSEDAVVRGYSIPKGTTVITNLYSAHFDEKYWRDPEVFYPERFLDSSGDFVKKEALVPFSLGRRHCLGEQLARMEMFLFFTALLQRFHLHFPQDLVPNLMPRLGMTLQPQPYLVCADRR</sequence>
<reference evidence="14" key="1">
    <citation type="journal article" date="2011" name="Nature">
        <title>A high-resolution map of human evolutionary constraint using 29 mammals.</title>
        <authorList>
            <person name="Lindblad-Toh K."/>
            <person name="Garber M."/>
            <person name="Zuk O."/>
            <person name="Lin M.F."/>
            <person name="Parker B.J."/>
            <person name="Washietl S."/>
            <person name="Kheradpour P."/>
            <person name="Ernst J."/>
            <person name="Jordan G."/>
            <person name="Mauceli E."/>
            <person name="Ward L.D."/>
            <person name="Lowe C.B."/>
            <person name="Holloway A.K."/>
            <person name="Clamp M."/>
            <person name="Gnerre S."/>
            <person name="Alfoldi J."/>
            <person name="Beal K."/>
            <person name="Chang J."/>
            <person name="Clawson H."/>
            <person name="Cuff J."/>
            <person name="Di Palma F."/>
            <person name="Fitzgerald S."/>
            <person name="Flicek P."/>
            <person name="Guttman M."/>
            <person name="Hubisz M.J."/>
            <person name="Jaffe D.B."/>
            <person name="Jungreis I."/>
            <person name="Kent W.J."/>
            <person name="Kostka D."/>
            <person name="Lara M."/>
            <person name="Martins A.L."/>
            <person name="Massingham T."/>
            <person name="Moltke I."/>
            <person name="Raney B.J."/>
            <person name="Rasmussen M.D."/>
            <person name="Robinson J."/>
            <person name="Stark A."/>
            <person name="Vilella A.J."/>
            <person name="Wen J."/>
            <person name="Xie X."/>
            <person name="Zody M.C."/>
            <person name="Baldwin J."/>
            <person name="Bloom T."/>
            <person name="Chin C.W."/>
            <person name="Heiman D."/>
            <person name="Nicol R."/>
            <person name="Nusbaum C."/>
            <person name="Young S."/>
            <person name="Wilkinson J."/>
            <person name="Worley K.C."/>
            <person name="Kovar C.L."/>
            <person name="Muzny D.M."/>
            <person name="Gibbs R.A."/>
            <person name="Cree A."/>
            <person name="Dihn H.H."/>
            <person name="Fowler G."/>
            <person name="Jhangiani S."/>
            <person name="Joshi V."/>
            <person name="Lee S."/>
            <person name="Lewis L.R."/>
            <person name="Nazareth L.V."/>
            <person name="Okwuonu G."/>
            <person name="Santibanez J."/>
            <person name="Warren W.C."/>
            <person name="Mardis E.R."/>
            <person name="Weinstock G.M."/>
            <person name="Wilson R.K."/>
            <person name="Delehaunty K."/>
            <person name="Dooling D."/>
            <person name="Fronik C."/>
            <person name="Fulton L."/>
            <person name="Fulton B."/>
            <person name="Graves T."/>
            <person name="Minx P."/>
            <person name="Sodergren E."/>
            <person name="Birney E."/>
            <person name="Margulies E.H."/>
            <person name="Herrero J."/>
            <person name="Green E.D."/>
            <person name="Haussler D."/>
            <person name="Siepel A."/>
            <person name="Goldman N."/>
            <person name="Pollard K.S."/>
            <person name="Pedersen J.S."/>
            <person name="Lander E.S."/>
            <person name="Kellis M."/>
        </authorList>
    </citation>
    <scope>NUCLEOTIDE SEQUENCE [LARGE SCALE GENOMIC DNA]</scope>
    <source>
        <strain evidence="14">2N</strain>
    </source>
</reference>
<dbReference type="GO" id="GO:0005737">
    <property type="term" value="C:cytoplasm"/>
    <property type="evidence" value="ECO:0007669"/>
    <property type="project" value="TreeGrafter"/>
</dbReference>
<dbReference type="GO" id="GO:0006082">
    <property type="term" value="P:organic acid metabolic process"/>
    <property type="evidence" value="ECO:0007669"/>
    <property type="project" value="TreeGrafter"/>
</dbReference>
<dbReference type="InterPro" id="IPR036396">
    <property type="entry name" value="Cyt_P450_sf"/>
</dbReference>
<dbReference type="PANTHER" id="PTHR24300:SF48">
    <property type="entry name" value="VITAMIN D 25-HYDROXYLASE"/>
    <property type="match status" value="1"/>
</dbReference>
<dbReference type="GO" id="GO:0005506">
    <property type="term" value="F:iron ion binding"/>
    <property type="evidence" value="ECO:0007669"/>
    <property type="project" value="InterPro"/>
</dbReference>
<proteinExistence type="inferred from homology"/>
<keyword evidence="4 10" id="KW-0479">Metal-binding</keyword>
<dbReference type="InterPro" id="IPR002403">
    <property type="entry name" value="Cyt_P450_E_grp-IV"/>
</dbReference>
<evidence type="ECO:0000256" key="4">
    <source>
        <dbReference type="ARBA" id="ARBA00022723"/>
    </source>
</evidence>
<keyword evidence="12" id="KW-0812">Transmembrane</keyword>
<dbReference type="PRINTS" id="PR00385">
    <property type="entry name" value="P450"/>
</dbReference>
<keyword evidence="9 11" id="KW-0503">Monooxygenase</keyword>
<keyword evidence="3 10" id="KW-0349">Heme</keyword>
<dbReference type="GO" id="GO:0020037">
    <property type="term" value="F:heme binding"/>
    <property type="evidence" value="ECO:0007669"/>
    <property type="project" value="InterPro"/>
</dbReference>
<evidence type="ECO:0000256" key="9">
    <source>
        <dbReference type="ARBA" id="ARBA00023033"/>
    </source>
</evidence>
<comment type="subcellular location">
    <subcellularLocation>
        <location evidence="1">Microsome membrane</location>
    </subcellularLocation>
</comment>
<keyword evidence="14" id="KW-1185">Reference proteome</keyword>
<evidence type="ECO:0000256" key="3">
    <source>
        <dbReference type="ARBA" id="ARBA00022617"/>
    </source>
</evidence>
<dbReference type="GO" id="GO:0016712">
    <property type="term" value="F:oxidoreductase activity, acting on paired donors, with incorporation or reduction of molecular oxygen, reduced flavin or flavoprotein as one donor, and incorporation of one atom of oxygen"/>
    <property type="evidence" value="ECO:0007669"/>
    <property type="project" value="TreeGrafter"/>
</dbReference>
<evidence type="ECO:0000256" key="11">
    <source>
        <dbReference type="RuleBase" id="RU000461"/>
    </source>
</evidence>
<evidence type="ECO:0000256" key="5">
    <source>
        <dbReference type="ARBA" id="ARBA00022824"/>
    </source>
</evidence>
<dbReference type="Ensembl" id="ENSCPOT00000015454.3">
    <property type="protein sequence ID" value="ENSCPOP00000013792.3"/>
    <property type="gene ID" value="ENSCPOG00000015305.4"/>
</dbReference>
<dbReference type="PANTHER" id="PTHR24300">
    <property type="entry name" value="CYTOCHROME P450 508A4-RELATED"/>
    <property type="match status" value="1"/>
</dbReference>
<dbReference type="EMBL" id="AAKN02045553">
    <property type="status" value="NOT_ANNOTATED_CDS"/>
    <property type="molecule type" value="Genomic_DNA"/>
</dbReference>
<keyword evidence="7 11" id="KW-0560">Oxidoreductase</keyword>
<dbReference type="InterPro" id="IPR050182">
    <property type="entry name" value="Cytochrome_P450_fam2"/>
</dbReference>
<dbReference type="PROSITE" id="PS00086">
    <property type="entry name" value="CYTOCHROME_P450"/>
    <property type="match status" value="1"/>
</dbReference>
<dbReference type="VEuPathDB" id="HostDB:ENSCPOG00000015305"/>
<evidence type="ECO:0000256" key="10">
    <source>
        <dbReference type="PIRSR" id="PIRSR602403-1"/>
    </source>
</evidence>
<dbReference type="SUPFAM" id="SSF48264">
    <property type="entry name" value="Cytochrome P450"/>
    <property type="match status" value="2"/>
</dbReference>
<dbReference type="InterPro" id="IPR001128">
    <property type="entry name" value="Cyt_P450"/>
</dbReference>
<reference evidence="13" key="2">
    <citation type="submission" date="2025-08" db="UniProtKB">
        <authorList>
            <consortium name="Ensembl"/>
        </authorList>
    </citation>
    <scope>IDENTIFICATION</scope>
    <source>
        <strain evidence="13">2N</strain>
    </source>
</reference>
<reference evidence="13" key="3">
    <citation type="submission" date="2025-09" db="UniProtKB">
        <authorList>
            <consortium name="Ensembl"/>
        </authorList>
    </citation>
    <scope>IDENTIFICATION</scope>
    <source>
        <strain evidence="13">2N</strain>
    </source>
</reference>
<gene>
    <name evidence="13" type="primary">CYP2R1</name>
</gene>
<organism evidence="13 14">
    <name type="scientific">Cavia porcellus</name>
    <name type="common">Guinea pig</name>
    <dbReference type="NCBI Taxonomy" id="10141"/>
    <lineage>
        <taxon>Eukaryota</taxon>
        <taxon>Metazoa</taxon>
        <taxon>Chordata</taxon>
        <taxon>Craniata</taxon>
        <taxon>Vertebrata</taxon>
        <taxon>Euteleostomi</taxon>
        <taxon>Mammalia</taxon>
        <taxon>Eutheria</taxon>
        <taxon>Euarchontoglires</taxon>
        <taxon>Glires</taxon>
        <taxon>Rodentia</taxon>
        <taxon>Hystricomorpha</taxon>
        <taxon>Caviidae</taxon>
        <taxon>Cavia</taxon>
    </lineage>
</organism>
<evidence type="ECO:0000256" key="2">
    <source>
        <dbReference type="ARBA" id="ARBA00010617"/>
    </source>
</evidence>
<keyword evidence="12" id="KW-1133">Transmembrane helix</keyword>
<evidence type="ECO:0000256" key="1">
    <source>
        <dbReference type="ARBA" id="ARBA00004524"/>
    </source>
</evidence>
<evidence type="ECO:0000313" key="13">
    <source>
        <dbReference type="Ensembl" id="ENSCPOP00000013792.3"/>
    </source>
</evidence>
<feature type="transmembrane region" description="Helical" evidence="12">
    <location>
        <begin position="12"/>
        <end position="31"/>
    </location>
</feature>
<comment type="similarity">
    <text evidence="2 11">Belongs to the cytochrome P450 family.</text>
</comment>
<dbReference type="PRINTS" id="PR00465">
    <property type="entry name" value="EP450IV"/>
</dbReference>
<feature type="binding site" description="axial binding residue" evidence="10">
    <location>
        <position position="237"/>
    </location>
    <ligand>
        <name>heme</name>
        <dbReference type="ChEBI" id="CHEBI:30413"/>
    </ligand>
    <ligandPart>
        <name>Fe</name>
        <dbReference type="ChEBI" id="CHEBI:18248"/>
    </ligandPart>
</feature>
<dbReference type="Bgee" id="ENSCPOG00000015305">
    <property type="expression patterns" value="Expressed in zone of skin and 10 other cell types or tissues"/>
</dbReference>
<dbReference type="Proteomes" id="UP000005447">
    <property type="component" value="Unassembled WGS sequence"/>
</dbReference>
<dbReference type="GO" id="GO:0006805">
    <property type="term" value="P:xenobiotic metabolic process"/>
    <property type="evidence" value="ECO:0007669"/>
    <property type="project" value="TreeGrafter"/>
</dbReference>
<evidence type="ECO:0000313" key="14">
    <source>
        <dbReference type="Proteomes" id="UP000005447"/>
    </source>
</evidence>
<dbReference type="GeneTree" id="ENSGT00940000158305"/>
<comment type="cofactor">
    <cofactor evidence="10">
        <name>heme</name>
        <dbReference type="ChEBI" id="CHEBI:30413"/>
    </cofactor>
</comment>
<evidence type="ECO:0000256" key="6">
    <source>
        <dbReference type="ARBA" id="ARBA00022848"/>
    </source>
</evidence>
<dbReference type="Gene3D" id="1.10.630.10">
    <property type="entry name" value="Cytochrome P450"/>
    <property type="match status" value="2"/>
</dbReference>
<protein>
    <submittedName>
        <fullName evidence="13">Cytochrome P450 family 2 subfamily R member 1</fullName>
    </submittedName>
</protein>
<keyword evidence="5" id="KW-0256">Endoplasmic reticulum</keyword>
<keyword evidence="8 10" id="KW-0408">Iron</keyword>
<evidence type="ECO:0000256" key="12">
    <source>
        <dbReference type="SAM" id="Phobius"/>
    </source>
</evidence>
<accession>H0VT17</accession>
<keyword evidence="12" id="KW-0472">Membrane</keyword>